<dbReference type="InterPro" id="IPR004038">
    <property type="entry name" value="Ribosomal_eL8/eL30/eS12/Gad45"/>
</dbReference>
<gene>
    <name evidence="2" type="ORF">P8V03_07620</name>
</gene>
<evidence type="ECO:0000313" key="2">
    <source>
        <dbReference type="EMBL" id="MDW8801022.1"/>
    </source>
</evidence>
<dbReference type="RefSeq" id="WP_261671526.1">
    <property type="nucleotide sequence ID" value="NZ_JARUJP010000007.1"/>
</dbReference>
<evidence type="ECO:0000259" key="1">
    <source>
        <dbReference type="Pfam" id="PF01248"/>
    </source>
</evidence>
<dbReference type="Gene3D" id="3.30.1330.30">
    <property type="match status" value="1"/>
</dbReference>
<sequence length="104" mass="11927">MIDKFLQFLGLTKRAGKLQEGYNKCEDAIKRNNIHLIVMSSDASENTVDKFLLYGDRYKVPILRGYSKEELGGALGLPEIKILGVSDKKMSERLLHLWKEKEEL</sequence>
<protein>
    <submittedName>
        <fullName evidence="2">Ribosomal L7Ae/L30e/S12e/Gadd45 family protein</fullName>
    </submittedName>
</protein>
<keyword evidence="3" id="KW-1185">Reference proteome</keyword>
<name>A0ABU4JS99_9CLOT</name>
<dbReference type="NCBIfam" id="NF004078">
    <property type="entry name" value="PRK05583.1"/>
    <property type="match status" value="1"/>
</dbReference>
<evidence type="ECO:0000313" key="3">
    <source>
        <dbReference type="Proteomes" id="UP001281656"/>
    </source>
</evidence>
<dbReference type="Proteomes" id="UP001281656">
    <property type="component" value="Unassembled WGS sequence"/>
</dbReference>
<dbReference type="Pfam" id="PF01248">
    <property type="entry name" value="Ribosomal_L7Ae"/>
    <property type="match status" value="1"/>
</dbReference>
<organism evidence="2 3">
    <name type="scientific">Clostridium tanneri</name>
    <dbReference type="NCBI Taxonomy" id="3037988"/>
    <lineage>
        <taxon>Bacteria</taxon>
        <taxon>Bacillati</taxon>
        <taxon>Bacillota</taxon>
        <taxon>Clostridia</taxon>
        <taxon>Eubacteriales</taxon>
        <taxon>Clostridiaceae</taxon>
        <taxon>Clostridium</taxon>
    </lineage>
</organism>
<dbReference type="InterPro" id="IPR029064">
    <property type="entry name" value="Ribosomal_eL30-like_sf"/>
</dbReference>
<proteinExistence type="predicted"/>
<accession>A0ABU4JS99</accession>
<dbReference type="SUPFAM" id="SSF55315">
    <property type="entry name" value="L30e-like"/>
    <property type="match status" value="1"/>
</dbReference>
<reference evidence="2 3" key="1">
    <citation type="submission" date="2023-04" db="EMBL/GenBank/DDBJ databases">
        <title>Clostridium tannerae sp. nov., isolated from the fecal material of an alpaca.</title>
        <authorList>
            <person name="Miller S."/>
            <person name="Hendry M."/>
            <person name="King J."/>
            <person name="Sankaranarayanan K."/>
            <person name="Lawson P.A."/>
        </authorList>
    </citation>
    <scope>NUCLEOTIDE SEQUENCE [LARGE SCALE GENOMIC DNA]</scope>
    <source>
        <strain evidence="2 3">A1-XYC3</strain>
    </source>
</reference>
<feature type="domain" description="Ribosomal protein eL8/eL30/eS12/Gadd45" evidence="1">
    <location>
        <begin position="6"/>
        <end position="88"/>
    </location>
</feature>
<comment type="caution">
    <text evidence="2">The sequence shown here is derived from an EMBL/GenBank/DDBJ whole genome shotgun (WGS) entry which is preliminary data.</text>
</comment>
<dbReference type="EMBL" id="JARUJP010000007">
    <property type="protein sequence ID" value="MDW8801022.1"/>
    <property type="molecule type" value="Genomic_DNA"/>
</dbReference>